<evidence type="ECO:0000313" key="1">
    <source>
        <dbReference type="EMBL" id="VDH03004.1"/>
    </source>
</evidence>
<sequence length="41" mass="4824">MKTATLFSRFLQFIDEKYKVPLTKHLIRADFLLSDSNQSGY</sequence>
<organism evidence="1 2">
    <name type="scientific">Bergeyella zoohelcum</name>
    <dbReference type="NCBI Taxonomy" id="1015"/>
    <lineage>
        <taxon>Bacteria</taxon>
        <taxon>Pseudomonadati</taxon>
        <taxon>Bacteroidota</taxon>
        <taxon>Flavobacteriia</taxon>
        <taxon>Flavobacteriales</taxon>
        <taxon>Weeksellaceae</taxon>
        <taxon>Bergeyella</taxon>
    </lineage>
</organism>
<dbReference type="AlphaFoldDB" id="A0A7Z9CF95"/>
<dbReference type="Proteomes" id="UP000270205">
    <property type="component" value="Unassembled WGS sequence"/>
</dbReference>
<accession>A0A7Z9CF95</accession>
<dbReference type="EMBL" id="UYIV01000001">
    <property type="protein sequence ID" value="VDH03004.1"/>
    <property type="molecule type" value="Genomic_DNA"/>
</dbReference>
<name>A0A7Z9CF95_9FLAO</name>
<evidence type="ECO:0000313" key="2">
    <source>
        <dbReference type="Proteomes" id="UP000270205"/>
    </source>
</evidence>
<proteinExistence type="predicted"/>
<protein>
    <submittedName>
        <fullName evidence="1">Uncharacterized protein</fullName>
    </submittedName>
</protein>
<reference evidence="1 2" key="1">
    <citation type="submission" date="2018-11" db="EMBL/GenBank/DDBJ databases">
        <authorList>
            <consortium name="Pathogen Informatics"/>
        </authorList>
    </citation>
    <scope>NUCLEOTIDE SEQUENCE [LARGE SCALE GENOMIC DNA]</scope>
    <source>
        <strain evidence="1 2">NCTC12929</strain>
    </source>
</reference>
<gene>
    <name evidence="1" type="ORF">NCTC12929_00371</name>
</gene>
<comment type="caution">
    <text evidence="1">The sequence shown here is derived from an EMBL/GenBank/DDBJ whole genome shotgun (WGS) entry which is preliminary data.</text>
</comment>